<comment type="caution">
    <text evidence="1">The sequence shown here is derived from an EMBL/GenBank/DDBJ whole genome shotgun (WGS) entry which is preliminary data.</text>
</comment>
<dbReference type="AlphaFoldDB" id="A0A8T2C0N4"/>
<organism evidence="1 2">
    <name type="scientific">Arabidopsis thaliana x Arabidopsis arenosa</name>
    <dbReference type="NCBI Taxonomy" id="1240361"/>
    <lineage>
        <taxon>Eukaryota</taxon>
        <taxon>Viridiplantae</taxon>
        <taxon>Streptophyta</taxon>
        <taxon>Embryophyta</taxon>
        <taxon>Tracheophyta</taxon>
        <taxon>Spermatophyta</taxon>
        <taxon>Magnoliopsida</taxon>
        <taxon>eudicotyledons</taxon>
        <taxon>Gunneridae</taxon>
        <taxon>Pentapetalae</taxon>
        <taxon>rosids</taxon>
        <taxon>malvids</taxon>
        <taxon>Brassicales</taxon>
        <taxon>Brassicaceae</taxon>
        <taxon>Camelineae</taxon>
        <taxon>Arabidopsis</taxon>
    </lineage>
</organism>
<name>A0A8T2C0N4_9BRAS</name>
<reference evidence="1 2" key="1">
    <citation type="submission" date="2020-12" db="EMBL/GenBank/DDBJ databases">
        <title>Concerted genomic and epigenomic changes stabilize Arabidopsis allopolyploids.</title>
        <authorList>
            <person name="Chen Z."/>
        </authorList>
    </citation>
    <scope>NUCLEOTIDE SEQUENCE [LARGE SCALE GENOMIC DNA]</scope>
    <source>
        <strain evidence="1">Allo738</strain>
        <tissue evidence="1">Leaf</tissue>
    </source>
</reference>
<accession>A0A8T2C0N4</accession>
<evidence type="ECO:0000313" key="2">
    <source>
        <dbReference type="Proteomes" id="UP000694240"/>
    </source>
</evidence>
<gene>
    <name evidence="1" type="ORF">ISN45_Aa01g023980</name>
</gene>
<evidence type="ECO:0000313" key="1">
    <source>
        <dbReference type="EMBL" id="KAG7593608.1"/>
    </source>
</evidence>
<protein>
    <submittedName>
        <fullName evidence="1">Uncharacterized protein</fullName>
    </submittedName>
</protein>
<dbReference type="EMBL" id="JAEFBK010000006">
    <property type="protein sequence ID" value="KAG7593608.1"/>
    <property type="molecule type" value="Genomic_DNA"/>
</dbReference>
<sequence>MLVIPVLVDLRCGSINKVSSLLDPTLVLFPFLCISSF</sequence>
<dbReference type="Proteomes" id="UP000694240">
    <property type="component" value="Chromosome 6"/>
</dbReference>
<proteinExistence type="predicted"/>
<keyword evidence="2" id="KW-1185">Reference proteome</keyword>